<dbReference type="CDD" id="cd17324">
    <property type="entry name" value="MFS_NepI_like"/>
    <property type="match status" value="1"/>
</dbReference>
<feature type="transmembrane region" description="Helical" evidence="6">
    <location>
        <begin position="129"/>
        <end position="150"/>
    </location>
</feature>
<dbReference type="Pfam" id="PF07690">
    <property type="entry name" value="MFS_1"/>
    <property type="match status" value="1"/>
</dbReference>
<proteinExistence type="predicted"/>
<name>A0ABP5LHS7_9ACTN</name>
<dbReference type="EMBL" id="BAAANT010000021">
    <property type="protein sequence ID" value="GAA2147534.1"/>
    <property type="molecule type" value="Genomic_DNA"/>
</dbReference>
<dbReference type="PANTHER" id="PTHR43124:SF3">
    <property type="entry name" value="CHLORAMPHENICOL EFFLUX PUMP RV0191"/>
    <property type="match status" value="1"/>
</dbReference>
<dbReference type="InterPro" id="IPR011701">
    <property type="entry name" value="MFS"/>
</dbReference>
<dbReference type="InterPro" id="IPR020846">
    <property type="entry name" value="MFS_dom"/>
</dbReference>
<dbReference type="RefSeq" id="WP_344466629.1">
    <property type="nucleotide sequence ID" value="NZ_BAAANT010000021.1"/>
</dbReference>
<keyword evidence="2" id="KW-1003">Cell membrane</keyword>
<evidence type="ECO:0000256" key="3">
    <source>
        <dbReference type="ARBA" id="ARBA00022692"/>
    </source>
</evidence>
<evidence type="ECO:0000259" key="7">
    <source>
        <dbReference type="PROSITE" id="PS50850"/>
    </source>
</evidence>
<feature type="domain" description="Major facilitator superfamily (MFS) profile" evidence="7">
    <location>
        <begin position="4"/>
        <end position="379"/>
    </location>
</feature>
<feature type="transmembrane region" description="Helical" evidence="6">
    <location>
        <begin position="266"/>
        <end position="283"/>
    </location>
</feature>
<protein>
    <submittedName>
        <fullName evidence="8">MFS transporter</fullName>
    </submittedName>
</protein>
<dbReference type="PROSITE" id="PS50850">
    <property type="entry name" value="MFS"/>
    <property type="match status" value="1"/>
</dbReference>
<feature type="transmembrane region" description="Helical" evidence="6">
    <location>
        <begin position="37"/>
        <end position="58"/>
    </location>
</feature>
<feature type="transmembrane region" description="Helical" evidence="6">
    <location>
        <begin position="289"/>
        <end position="309"/>
    </location>
</feature>
<feature type="transmembrane region" description="Helical" evidence="6">
    <location>
        <begin position="357"/>
        <end position="377"/>
    </location>
</feature>
<feature type="transmembrane region" description="Helical" evidence="6">
    <location>
        <begin position="330"/>
        <end position="351"/>
    </location>
</feature>
<accession>A0ABP5LHS7</accession>
<feature type="transmembrane region" description="Helical" evidence="6">
    <location>
        <begin position="156"/>
        <end position="178"/>
    </location>
</feature>
<dbReference type="InterPro" id="IPR050189">
    <property type="entry name" value="MFS_Efflux_Transporters"/>
</dbReference>
<dbReference type="PANTHER" id="PTHR43124">
    <property type="entry name" value="PURINE EFFLUX PUMP PBUE"/>
    <property type="match status" value="1"/>
</dbReference>
<dbReference type="SUPFAM" id="SSF103473">
    <property type="entry name" value="MFS general substrate transporter"/>
    <property type="match status" value="1"/>
</dbReference>
<keyword evidence="3 6" id="KW-0812">Transmembrane</keyword>
<keyword evidence="4 6" id="KW-1133">Transmembrane helix</keyword>
<sequence length="429" mass="42789">MPLALVALAITAFAIGTTEFAAMGLLPQVADDLHVSIPQAGWLISAYAIGVVVGAPLLTAASARLPRKAVLTGLAGLFTVGNLLCAVAPDFGLLAAARVIAGLPHGAFFGAGAVAAAELAAPHLRARAVSVMFSGLTIANILGVPAATLLGQHLGWRAAMLVVVVIGALGTTAIARLVPPLPAHPQAGLRHELAAFRSGQLWLALGTVVFGCAGLFSCYSYITPILTRVSGFGSGSVTVVLALFGVGMTLGNAIGGYAADRALRPAICAAFLLMALALAAFSLTARTEWSAAVTVVLIGLFGFATVPTVQTLVLQKARRAPTLASATVQAAFNLANAQGAFFGGLALSAGLGWVSPALVGAGLAGVGFVVAAVSWAVDRGEPGAAVSGATTDAGSARSNATVGVRRVADGAECARPHVLRGVAAGTKRG</sequence>
<feature type="transmembrane region" description="Helical" evidence="6">
    <location>
        <begin position="234"/>
        <end position="254"/>
    </location>
</feature>
<feature type="transmembrane region" description="Helical" evidence="6">
    <location>
        <begin position="95"/>
        <end position="117"/>
    </location>
</feature>
<feature type="transmembrane region" description="Helical" evidence="6">
    <location>
        <begin position="199"/>
        <end position="222"/>
    </location>
</feature>
<evidence type="ECO:0000256" key="6">
    <source>
        <dbReference type="SAM" id="Phobius"/>
    </source>
</evidence>
<dbReference type="InterPro" id="IPR036259">
    <property type="entry name" value="MFS_trans_sf"/>
</dbReference>
<dbReference type="Gene3D" id="1.20.1250.20">
    <property type="entry name" value="MFS general substrate transporter like domains"/>
    <property type="match status" value="2"/>
</dbReference>
<reference evidence="9" key="1">
    <citation type="journal article" date="2019" name="Int. J. Syst. Evol. Microbiol.">
        <title>The Global Catalogue of Microorganisms (GCM) 10K type strain sequencing project: providing services to taxonomists for standard genome sequencing and annotation.</title>
        <authorList>
            <consortium name="The Broad Institute Genomics Platform"/>
            <consortium name="The Broad Institute Genome Sequencing Center for Infectious Disease"/>
            <person name="Wu L."/>
            <person name="Ma J."/>
        </authorList>
    </citation>
    <scope>NUCLEOTIDE SEQUENCE [LARGE SCALE GENOMIC DNA]</scope>
    <source>
        <strain evidence="9">JCM 14560</strain>
    </source>
</reference>
<evidence type="ECO:0000256" key="5">
    <source>
        <dbReference type="ARBA" id="ARBA00023136"/>
    </source>
</evidence>
<feature type="transmembrane region" description="Helical" evidence="6">
    <location>
        <begin position="70"/>
        <end position="89"/>
    </location>
</feature>
<evidence type="ECO:0000256" key="1">
    <source>
        <dbReference type="ARBA" id="ARBA00004651"/>
    </source>
</evidence>
<evidence type="ECO:0000256" key="2">
    <source>
        <dbReference type="ARBA" id="ARBA00022475"/>
    </source>
</evidence>
<comment type="caution">
    <text evidence="8">The sequence shown here is derived from an EMBL/GenBank/DDBJ whole genome shotgun (WGS) entry which is preliminary data.</text>
</comment>
<evidence type="ECO:0000313" key="8">
    <source>
        <dbReference type="EMBL" id="GAA2147534.1"/>
    </source>
</evidence>
<gene>
    <name evidence="8" type="ORF">GCM10009760_38530</name>
</gene>
<evidence type="ECO:0000256" key="4">
    <source>
        <dbReference type="ARBA" id="ARBA00022989"/>
    </source>
</evidence>
<comment type="subcellular location">
    <subcellularLocation>
        <location evidence="1">Cell membrane</location>
        <topology evidence="1">Multi-pass membrane protein</topology>
    </subcellularLocation>
</comment>
<organism evidence="8 9">
    <name type="scientific">Kitasatospora kazusensis</name>
    <dbReference type="NCBI Taxonomy" id="407974"/>
    <lineage>
        <taxon>Bacteria</taxon>
        <taxon>Bacillati</taxon>
        <taxon>Actinomycetota</taxon>
        <taxon>Actinomycetes</taxon>
        <taxon>Kitasatosporales</taxon>
        <taxon>Streptomycetaceae</taxon>
        <taxon>Kitasatospora</taxon>
    </lineage>
</organism>
<evidence type="ECO:0000313" key="9">
    <source>
        <dbReference type="Proteomes" id="UP001422759"/>
    </source>
</evidence>
<keyword evidence="9" id="KW-1185">Reference proteome</keyword>
<dbReference type="Proteomes" id="UP001422759">
    <property type="component" value="Unassembled WGS sequence"/>
</dbReference>
<keyword evidence="5 6" id="KW-0472">Membrane</keyword>